<feature type="domain" description="HTH araC/xylS-type" evidence="4">
    <location>
        <begin position="231"/>
        <end position="329"/>
    </location>
</feature>
<dbReference type="SUPFAM" id="SSF46689">
    <property type="entry name" value="Homeodomain-like"/>
    <property type="match status" value="2"/>
</dbReference>
<dbReference type="Gene3D" id="1.10.10.60">
    <property type="entry name" value="Homeodomain-like"/>
    <property type="match status" value="1"/>
</dbReference>
<accession>A0A3G4VIX5</accession>
<dbReference type="AlphaFoldDB" id="A0A3G4VIX5"/>
<dbReference type="PRINTS" id="PR00032">
    <property type="entry name" value="HTHARAC"/>
</dbReference>
<dbReference type="PROSITE" id="PS00041">
    <property type="entry name" value="HTH_ARAC_FAMILY_1"/>
    <property type="match status" value="2"/>
</dbReference>
<evidence type="ECO:0000256" key="1">
    <source>
        <dbReference type="ARBA" id="ARBA00023015"/>
    </source>
</evidence>
<dbReference type="EMBL" id="CP033578">
    <property type="protein sequence ID" value="AYV24774.1"/>
    <property type="molecule type" value="Genomic_DNA"/>
</dbReference>
<dbReference type="InterPro" id="IPR018062">
    <property type="entry name" value="HTH_AraC-typ_CS"/>
</dbReference>
<name>A0A3G4VIX5_9VIBR</name>
<dbReference type="RefSeq" id="WP_124942175.1">
    <property type="nucleotide sequence ID" value="NZ_CP033578.1"/>
</dbReference>
<dbReference type="GO" id="GO:0003700">
    <property type="term" value="F:DNA-binding transcription factor activity"/>
    <property type="evidence" value="ECO:0007669"/>
    <property type="project" value="InterPro"/>
</dbReference>
<dbReference type="CDD" id="cd03136">
    <property type="entry name" value="GATase1_AraC_ArgR_like"/>
    <property type="match status" value="1"/>
</dbReference>
<dbReference type="SMART" id="SM00342">
    <property type="entry name" value="HTH_ARAC"/>
    <property type="match status" value="1"/>
</dbReference>
<keyword evidence="2" id="KW-0238">DNA-binding</keyword>
<dbReference type="Gene3D" id="3.40.50.880">
    <property type="match status" value="1"/>
</dbReference>
<evidence type="ECO:0000313" key="5">
    <source>
        <dbReference type="EMBL" id="AYV24774.1"/>
    </source>
</evidence>
<dbReference type="PANTHER" id="PTHR43280">
    <property type="entry name" value="ARAC-FAMILY TRANSCRIPTIONAL REGULATOR"/>
    <property type="match status" value="1"/>
</dbReference>
<dbReference type="InterPro" id="IPR029062">
    <property type="entry name" value="Class_I_gatase-like"/>
</dbReference>
<dbReference type="SUPFAM" id="SSF52317">
    <property type="entry name" value="Class I glutamine amidotransferase-like"/>
    <property type="match status" value="1"/>
</dbReference>
<gene>
    <name evidence="5" type="ORF">ECB94_26445</name>
</gene>
<dbReference type="InterPro" id="IPR018060">
    <property type="entry name" value="HTH_AraC"/>
</dbReference>
<proteinExistence type="predicted"/>
<dbReference type="InterPro" id="IPR009057">
    <property type="entry name" value="Homeodomain-like_sf"/>
</dbReference>
<dbReference type="Pfam" id="PF12833">
    <property type="entry name" value="HTH_18"/>
    <property type="match status" value="1"/>
</dbReference>
<evidence type="ECO:0000313" key="6">
    <source>
        <dbReference type="Proteomes" id="UP000279760"/>
    </source>
</evidence>
<evidence type="ECO:0000256" key="2">
    <source>
        <dbReference type="ARBA" id="ARBA00023125"/>
    </source>
</evidence>
<evidence type="ECO:0000259" key="4">
    <source>
        <dbReference type="PROSITE" id="PS01124"/>
    </source>
</evidence>
<dbReference type="GO" id="GO:0043565">
    <property type="term" value="F:sequence-specific DNA binding"/>
    <property type="evidence" value="ECO:0007669"/>
    <property type="project" value="InterPro"/>
</dbReference>
<sequence>MTASPDHTDVRFLLVVLDQFNMLPFGGFLDKLRFSADEEDYSQQRYCQWNISSLKHGTITTSSGVAVETEFALKDAQFEHYDYVVVFGSRGATQSMENATEYKPLLKKAVTRGATLVAIDNASFLFAACRLLNGHSVVVHWRHEQEFASEFPDIPLLSDQLYHVDKNRITCVGGTAAIELAVELISRHCGRQKALKGLADMFVDEARQSQHGVKSLSFGQDGNAASPTQTKRAIALMRQMLSKRQTIDVIASEIGISRRQLDRLFKEAHDTTAKGYWLKMRLGHAHWRINNSSLPLGQIAEEIGIGDVSYFCKQFKRHYGINPAELRRTKHALSTSA</sequence>
<dbReference type="Pfam" id="PF01965">
    <property type="entry name" value="DJ-1_PfpI"/>
    <property type="match status" value="1"/>
</dbReference>
<protein>
    <submittedName>
        <fullName evidence="5">Helix-turn-helix domain-containing protein</fullName>
    </submittedName>
</protein>
<keyword evidence="1" id="KW-0805">Transcription regulation</keyword>
<dbReference type="PROSITE" id="PS01124">
    <property type="entry name" value="HTH_ARAC_FAMILY_2"/>
    <property type="match status" value="1"/>
</dbReference>
<keyword evidence="3" id="KW-0804">Transcription</keyword>
<evidence type="ECO:0000256" key="3">
    <source>
        <dbReference type="ARBA" id="ARBA00023163"/>
    </source>
</evidence>
<dbReference type="Proteomes" id="UP000279760">
    <property type="component" value="Chromosome 2"/>
</dbReference>
<dbReference type="PANTHER" id="PTHR43280:SF2">
    <property type="entry name" value="HTH-TYPE TRANSCRIPTIONAL REGULATOR EXSA"/>
    <property type="match status" value="1"/>
</dbReference>
<dbReference type="InterPro" id="IPR002818">
    <property type="entry name" value="DJ-1/PfpI"/>
</dbReference>
<dbReference type="InterPro" id="IPR020449">
    <property type="entry name" value="Tscrpt_reg_AraC-type_HTH"/>
</dbReference>
<reference evidence="5 6" key="1">
    <citation type="submission" date="2018-11" db="EMBL/GenBank/DDBJ databases">
        <title>Complete Genome Sequence of Vbrio mediterranei 117-T6: a Potential Pathogen Bacteria Isolated from the Conchocelis of Pyropia.</title>
        <authorList>
            <person name="Liu Q."/>
        </authorList>
    </citation>
    <scope>NUCLEOTIDE SEQUENCE [LARGE SCALE GENOMIC DNA]</scope>
    <source>
        <strain evidence="5 6">117-T6</strain>
    </source>
</reference>
<organism evidence="5 6">
    <name type="scientific">Vibrio mediterranei</name>
    <dbReference type="NCBI Taxonomy" id="689"/>
    <lineage>
        <taxon>Bacteria</taxon>
        <taxon>Pseudomonadati</taxon>
        <taxon>Pseudomonadota</taxon>
        <taxon>Gammaproteobacteria</taxon>
        <taxon>Vibrionales</taxon>
        <taxon>Vibrionaceae</taxon>
        <taxon>Vibrio</taxon>
    </lineage>
</organism>